<keyword evidence="3" id="KW-0862">Zinc</keyword>
<evidence type="ECO:0000256" key="5">
    <source>
        <dbReference type="SAM" id="MobiDB-lite"/>
    </source>
</evidence>
<dbReference type="InterPro" id="IPR001841">
    <property type="entry name" value="Znf_RING"/>
</dbReference>
<dbReference type="PANTHER" id="PTHR10131">
    <property type="entry name" value="TNF RECEPTOR ASSOCIATED FACTOR"/>
    <property type="match status" value="1"/>
</dbReference>
<evidence type="ECO:0000256" key="4">
    <source>
        <dbReference type="PROSITE-ProRule" id="PRU00175"/>
    </source>
</evidence>
<proteinExistence type="predicted"/>
<gene>
    <name evidence="7" type="ORF">HPB52_006862</name>
</gene>
<organism evidence="7 8">
    <name type="scientific">Rhipicephalus sanguineus</name>
    <name type="common">Brown dog tick</name>
    <name type="synonym">Ixodes sanguineus</name>
    <dbReference type="NCBI Taxonomy" id="34632"/>
    <lineage>
        <taxon>Eukaryota</taxon>
        <taxon>Metazoa</taxon>
        <taxon>Ecdysozoa</taxon>
        <taxon>Arthropoda</taxon>
        <taxon>Chelicerata</taxon>
        <taxon>Arachnida</taxon>
        <taxon>Acari</taxon>
        <taxon>Parasitiformes</taxon>
        <taxon>Ixodida</taxon>
        <taxon>Ixodoidea</taxon>
        <taxon>Ixodidae</taxon>
        <taxon>Rhipicephalinae</taxon>
        <taxon>Rhipicephalus</taxon>
        <taxon>Rhipicephalus</taxon>
    </lineage>
</organism>
<evidence type="ECO:0000259" key="6">
    <source>
        <dbReference type="PROSITE" id="PS50089"/>
    </source>
</evidence>
<feature type="domain" description="RING-type" evidence="6">
    <location>
        <begin position="37"/>
        <end position="77"/>
    </location>
</feature>
<reference evidence="7" key="2">
    <citation type="submission" date="2021-09" db="EMBL/GenBank/DDBJ databases">
        <authorList>
            <person name="Jia N."/>
            <person name="Wang J."/>
            <person name="Shi W."/>
            <person name="Du L."/>
            <person name="Sun Y."/>
            <person name="Zhan W."/>
            <person name="Jiang J."/>
            <person name="Wang Q."/>
            <person name="Zhang B."/>
            <person name="Ji P."/>
            <person name="Sakyi L.B."/>
            <person name="Cui X."/>
            <person name="Yuan T."/>
            <person name="Jiang B."/>
            <person name="Yang W."/>
            <person name="Lam T.T.-Y."/>
            <person name="Chang Q."/>
            <person name="Ding S."/>
            <person name="Wang X."/>
            <person name="Zhu J."/>
            <person name="Ruan X."/>
            <person name="Zhao L."/>
            <person name="Wei J."/>
            <person name="Que T."/>
            <person name="Du C."/>
            <person name="Cheng J."/>
            <person name="Dai P."/>
            <person name="Han X."/>
            <person name="Huang E."/>
            <person name="Gao Y."/>
            <person name="Liu J."/>
            <person name="Shao H."/>
            <person name="Ye R."/>
            <person name="Li L."/>
            <person name="Wei W."/>
            <person name="Wang X."/>
            <person name="Wang C."/>
            <person name="Huo Q."/>
            <person name="Li W."/>
            <person name="Guo W."/>
            <person name="Chen H."/>
            <person name="Chen S."/>
            <person name="Zhou L."/>
            <person name="Zhou L."/>
            <person name="Ni X."/>
            <person name="Tian J."/>
            <person name="Zhou Y."/>
            <person name="Sheng Y."/>
            <person name="Liu T."/>
            <person name="Pan Y."/>
            <person name="Xia L."/>
            <person name="Li J."/>
            <person name="Zhao F."/>
            <person name="Cao W."/>
        </authorList>
    </citation>
    <scope>NUCLEOTIDE SEQUENCE</scope>
    <source>
        <strain evidence="7">Rsan-2018</strain>
        <tissue evidence="7">Larvae</tissue>
    </source>
</reference>
<name>A0A9D4QEZ8_RHISA</name>
<keyword evidence="8" id="KW-1185">Reference proteome</keyword>
<dbReference type="CDD" id="cd16449">
    <property type="entry name" value="RING-HC"/>
    <property type="match status" value="1"/>
</dbReference>
<evidence type="ECO:0000313" key="8">
    <source>
        <dbReference type="Proteomes" id="UP000821837"/>
    </source>
</evidence>
<dbReference type="InterPro" id="IPR013083">
    <property type="entry name" value="Znf_RING/FYVE/PHD"/>
</dbReference>
<dbReference type="PROSITE" id="PS50089">
    <property type="entry name" value="ZF_RING_2"/>
    <property type="match status" value="1"/>
</dbReference>
<comment type="caution">
    <text evidence="7">The sequence shown here is derived from an EMBL/GenBank/DDBJ whole genome shotgun (WGS) entry which is preliminary data.</text>
</comment>
<keyword evidence="1" id="KW-0479">Metal-binding</keyword>
<evidence type="ECO:0000256" key="1">
    <source>
        <dbReference type="ARBA" id="ARBA00022723"/>
    </source>
</evidence>
<accession>A0A9D4QEZ8</accession>
<dbReference type="OMA" id="DHECHVI"/>
<dbReference type="InterPro" id="IPR017907">
    <property type="entry name" value="Znf_RING_CS"/>
</dbReference>
<dbReference type="Pfam" id="PF13920">
    <property type="entry name" value="zf-C3HC4_3"/>
    <property type="match status" value="1"/>
</dbReference>
<feature type="compositionally biased region" description="Basic and acidic residues" evidence="5">
    <location>
        <begin position="252"/>
        <end position="263"/>
    </location>
</feature>
<dbReference type="SUPFAM" id="SSF57850">
    <property type="entry name" value="RING/U-box"/>
    <property type="match status" value="1"/>
</dbReference>
<sequence>MPDYRRTRLYRVSGHAVSGVNWRPTRFAEDVPQAHVCCVCGTIPASTVLLPCAHLLCQPCLEGSAGQGTGSLCPIDQEPFDDHECHVIPTPTRKASRLKAHCWNEAAGCGFVGPLEAVLLHFEQDCCFHVIECLRCDETVLHKDLPAHYVTACLAETASASTEQPASQGNALTSEDFNTAVSDLKRLLINPHHDQLPAMQSQVNELVENSKMQGTRMLEIARSIEDFQGTLRDELTRLVDGMSSMSSLLESLRSDEHQRDSSKQEQFQKSGMDSDRAVAQDSMPWNLEKKVILRKLEVLFHANIASFEDVRQGMHAGKRTPTVSCRPVGPSFCHVMNRTLTSSLRRGGEWERATYLVTVRNASELLARPGPCRKFAAVTQCHCRDTYFVIYFSSGKRSGVECLILSIECGGFLESSHLVSGAFNVSVLHDEQDKDRPMQKLLSGFPFTGLHFKTELLTLKSEGFLRDDELKFQVAIGQ</sequence>
<dbReference type="Gene3D" id="3.30.40.10">
    <property type="entry name" value="Zinc/RING finger domain, C3HC4 (zinc finger)"/>
    <property type="match status" value="1"/>
</dbReference>
<dbReference type="Proteomes" id="UP000821837">
    <property type="component" value="Chromosome 10"/>
</dbReference>
<protein>
    <recommendedName>
        <fullName evidence="6">RING-type domain-containing protein</fullName>
    </recommendedName>
</protein>
<dbReference type="SMART" id="SM00184">
    <property type="entry name" value="RING"/>
    <property type="match status" value="1"/>
</dbReference>
<dbReference type="VEuPathDB" id="VectorBase:RSAN_052263"/>
<evidence type="ECO:0000256" key="3">
    <source>
        <dbReference type="ARBA" id="ARBA00022833"/>
    </source>
</evidence>
<evidence type="ECO:0000256" key="2">
    <source>
        <dbReference type="ARBA" id="ARBA00022771"/>
    </source>
</evidence>
<feature type="region of interest" description="Disordered" evidence="5">
    <location>
        <begin position="249"/>
        <end position="280"/>
    </location>
</feature>
<dbReference type="GO" id="GO:0008270">
    <property type="term" value="F:zinc ion binding"/>
    <property type="evidence" value="ECO:0007669"/>
    <property type="project" value="UniProtKB-KW"/>
</dbReference>
<dbReference type="GO" id="GO:0009898">
    <property type="term" value="C:cytoplasmic side of plasma membrane"/>
    <property type="evidence" value="ECO:0007669"/>
    <property type="project" value="TreeGrafter"/>
</dbReference>
<reference evidence="7" key="1">
    <citation type="journal article" date="2020" name="Cell">
        <title>Large-Scale Comparative Analyses of Tick Genomes Elucidate Their Genetic Diversity and Vector Capacities.</title>
        <authorList>
            <consortium name="Tick Genome and Microbiome Consortium (TIGMIC)"/>
            <person name="Jia N."/>
            <person name="Wang J."/>
            <person name="Shi W."/>
            <person name="Du L."/>
            <person name="Sun Y."/>
            <person name="Zhan W."/>
            <person name="Jiang J.F."/>
            <person name="Wang Q."/>
            <person name="Zhang B."/>
            <person name="Ji P."/>
            <person name="Bell-Sakyi L."/>
            <person name="Cui X.M."/>
            <person name="Yuan T.T."/>
            <person name="Jiang B.G."/>
            <person name="Yang W.F."/>
            <person name="Lam T.T."/>
            <person name="Chang Q.C."/>
            <person name="Ding S.J."/>
            <person name="Wang X.J."/>
            <person name="Zhu J.G."/>
            <person name="Ruan X.D."/>
            <person name="Zhao L."/>
            <person name="Wei J.T."/>
            <person name="Ye R.Z."/>
            <person name="Que T.C."/>
            <person name="Du C.H."/>
            <person name="Zhou Y.H."/>
            <person name="Cheng J.X."/>
            <person name="Dai P.F."/>
            <person name="Guo W.B."/>
            <person name="Han X.H."/>
            <person name="Huang E.J."/>
            <person name="Li L.F."/>
            <person name="Wei W."/>
            <person name="Gao Y.C."/>
            <person name="Liu J.Z."/>
            <person name="Shao H.Z."/>
            <person name="Wang X."/>
            <person name="Wang C.C."/>
            <person name="Yang T.C."/>
            <person name="Huo Q.B."/>
            <person name="Li W."/>
            <person name="Chen H.Y."/>
            <person name="Chen S.E."/>
            <person name="Zhou L.G."/>
            <person name="Ni X.B."/>
            <person name="Tian J.H."/>
            <person name="Sheng Y."/>
            <person name="Liu T."/>
            <person name="Pan Y.S."/>
            <person name="Xia L.Y."/>
            <person name="Li J."/>
            <person name="Zhao F."/>
            <person name="Cao W.C."/>
        </authorList>
    </citation>
    <scope>NUCLEOTIDE SEQUENCE</scope>
    <source>
        <strain evidence="7">Rsan-2018</strain>
    </source>
</reference>
<dbReference type="EMBL" id="JABSTV010001246">
    <property type="protein sequence ID" value="KAH7975964.1"/>
    <property type="molecule type" value="Genomic_DNA"/>
</dbReference>
<keyword evidence="2 4" id="KW-0863">Zinc-finger</keyword>
<dbReference type="GO" id="GO:0005164">
    <property type="term" value="F:tumor necrosis factor receptor binding"/>
    <property type="evidence" value="ECO:0007669"/>
    <property type="project" value="TreeGrafter"/>
</dbReference>
<dbReference type="SUPFAM" id="SSF49599">
    <property type="entry name" value="TRAF domain-like"/>
    <property type="match status" value="1"/>
</dbReference>
<dbReference type="AlphaFoldDB" id="A0A9D4QEZ8"/>
<dbReference type="PROSITE" id="PS00518">
    <property type="entry name" value="ZF_RING_1"/>
    <property type="match status" value="1"/>
</dbReference>
<dbReference type="GO" id="GO:0043122">
    <property type="term" value="P:regulation of canonical NF-kappaB signal transduction"/>
    <property type="evidence" value="ECO:0007669"/>
    <property type="project" value="TreeGrafter"/>
</dbReference>
<dbReference type="PANTHER" id="PTHR10131:SF138">
    <property type="entry name" value="RE66324P"/>
    <property type="match status" value="1"/>
</dbReference>
<dbReference type="OrthoDB" id="6504474at2759"/>
<evidence type="ECO:0000313" key="7">
    <source>
        <dbReference type="EMBL" id="KAH7975964.1"/>
    </source>
</evidence>